<evidence type="ECO:0000313" key="5">
    <source>
        <dbReference type="Proteomes" id="UP001060771"/>
    </source>
</evidence>
<dbReference type="EMBL" id="BMNM01000001">
    <property type="protein sequence ID" value="GGI69241.1"/>
    <property type="molecule type" value="Genomic_DNA"/>
</dbReference>
<dbReference type="EMBL" id="AP026830">
    <property type="protein sequence ID" value="BDR91933.1"/>
    <property type="molecule type" value="Genomic_DNA"/>
</dbReference>
<evidence type="ECO:0000313" key="4">
    <source>
        <dbReference type="Proteomes" id="UP000657075"/>
    </source>
</evidence>
<evidence type="ECO:0000313" key="2">
    <source>
        <dbReference type="EMBL" id="BDR91933.1"/>
    </source>
</evidence>
<gene>
    <name evidence="3" type="ORF">GCM10007112_02780</name>
    <name evidence="2" type="ORF">Vsou_10260</name>
</gene>
<proteinExistence type="predicted"/>
<dbReference type="SUPFAM" id="SSF53756">
    <property type="entry name" value="UDP-Glycosyltransferase/glycogen phosphorylase"/>
    <property type="match status" value="1"/>
</dbReference>
<dbReference type="Proteomes" id="UP001060771">
    <property type="component" value="Chromosome"/>
</dbReference>
<organism evidence="3 4">
    <name type="scientific">Vulcanisaeta souniana JCM 11219</name>
    <dbReference type="NCBI Taxonomy" id="1293586"/>
    <lineage>
        <taxon>Archaea</taxon>
        <taxon>Thermoproteota</taxon>
        <taxon>Thermoprotei</taxon>
        <taxon>Thermoproteales</taxon>
        <taxon>Thermoproteaceae</taxon>
        <taxon>Vulcanisaeta</taxon>
    </lineage>
</organism>
<dbReference type="Proteomes" id="UP000657075">
    <property type="component" value="Unassembled WGS sequence"/>
</dbReference>
<reference evidence="3" key="1">
    <citation type="journal article" date="2014" name="Int. J. Syst. Evol. Microbiol.">
        <title>Complete genome sequence of Corynebacterium casei LMG S-19264T (=DSM 44701T), isolated from a smear-ripened cheese.</title>
        <authorList>
            <consortium name="US DOE Joint Genome Institute (JGI-PGF)"/>
            <person name="Walter F."/>
            <person name="Albersmeier A."/>
            <person name="Kalinowski J."/>
            <person name="Ruckert C."/>
        </authorList>
    </citation>
    <scope>NUCLEOTIDE SEQUENCE</scope>
    <source>
        <strain evidence="3">JCM 11219</strain>
    </source>
</reference>
<dbReference type="Pfam" id="PF13439">
    <property type="entry name" value="Glyco_transf_4"/>
    <property type="match status" value="1"/>
</dbReference>
<dbReference type="GeneID" id="76206573"/>
<evidence type="ECO:0000313" key="3">
    <source>
        <dbReference type="EMBL" id="GGI69241.1"/>
    </source>
</evidence>
<dbReference type="RefSeq" id="WP_054843209.1">
    <property type="nucleotide sequence ID" value="NZ_AP026830.1"/>
</dbReference>
<dbReference type="AlphaFoldDB" id="A0A830E465"/>
<dbReference type="InterPro" id="IPR028098">
    <property type="entry name" value="Glyco_trans_4-like_N"/>
</dbReference>
<reference evidence="3" key="2">
    <citation type="submission" date="2020-09" db="EMBL/GenBank/DDBJ databases">
        <authorList>
            <person name="Sun Q."/>
            <person name="Ohkuma M."/>
        </authorList>
    </citation>
    <scope>NUCLEOTIDE SEQUENCE</scope>
    <source>
        <strain evidence="3">JCM 11219</strain>
    </source>
</reference>
<protein>
    <recommendedName>
        <fullName evidence="1">Glycosyltransferase subfamily 4-like N-terminal domain-containing protein</fullName>
    </recommendedName>
</protein>
<sequence>MVKVLHITTEYPPHRTVGSLAIQVRDLVIKLSSNHEIYLVHPAGFEGSYMDGNIRICTVIDRWFSDVVAYMHFLLVEVLSRIPYVIPRDMELIHAHDWIASVIARVISQRLKVPYIASVYSTEPLRSGNAMNLINLTIRDWEKYAFSSANYAIAHNRPTYESLGRDYGINAMEAKSIDDIEAIYKDISHQRVHHGQSVVSSSRT</sequence>
<name>A0A830E465_9CREN</name>
<reference evidence="5" key="3">
    <citation type="submission" date="2022-09" db="EMBL/GenBank/DDBJ databases">
        <title>Complete genome sequence of Vulcanisaeta souniana.</title>
        <authorList>
            <person name="Kato S."/>
            <person name="Itoh T."/>
            <person name="Ohkuma M."/>
        </authorList>
    </citation>
    <scope>NUCLEOTIDE SEQUENCE [LARGE SCALE GENOMIC DNA]</scope>
    <source>
        <strain evidence="5">JCM 11219</strain>
    </source>
</reference>
<evidence type="ECO:0000259" key="1">
    <source>
        <dbReference type="Pfam" id="PF13439"/>
    </source>
</evidence>
<keyword evidence="5" id="KW-1185">Reference proteome</keyword>
<dbReference type="OrthoDB" id="25443at2157"/>
<feature type="domain" description="Glycosyltransferase subfamily 4-like N-terminal" evidence="1">
    <location>
        <begin position="23"/>
        <end position="171"/>
    </location>
</feature>
<accession>A0A830E465</accession>
<dbReference type="Gene3D" id="3.40.50.2000">
    <property type="entry name" value="Glycogen Phosphorylase B"/>
    <property type="match status" value="1"/>
</dbReference>
<reference evidence="2" key="4">
    <citation type="journal article" date="2023" name="Microbiol. Resour. Announc.">
        <title>Complete Genome Sequence of Vulcanisaeta souniana Strain IC-059, a Hyperthermophilic Archaeon Isolated from Hot Spring Water in Japan.</title>
        <authorList>
            <person name="Kato S."/>
            <person name="Itoh T."/>
            <person name="Wu L."/>
            <person name="Ma J."/>
            <person name="Ohkuma M."/>
        </authorList>
    </citation>
    <scope>NUCLEOTIDE SEQUENCE</scope>
    <source>
        <strain evidence="2">JCM 11219</strain>
    </source>
</reference>